<evidence type="ECO:0000256" key="1">
    <source>
        <dbReference type="SAM" id="MobiDB-lite"/>
    </source>
</evidence>
<feature type="compositionally biased region" description="Basic and acidic residues" evidence="1">
    <location>
        <begin position="329"/>
        <end position="353"/>
    </location>
</feature>
<feature type="region of interest" description="Disordered" evidence="1">
    <location>
        <begin position="316"/>
        <end position="368"/>
    </location>
</feature>
<protein>
    <submittedName>
        <fullName evidence="2">Uncharacterized protein</fullName>
    </submittedName>
</protein>
<dbReference type="Proteomes" id="UP000184330">
    <property type="component" value="Unassembled WGS sequence"/>
</dbReference>
<reference evidence="2 3" key="1">
    <citation type="submission" date="2016-03" db="EMBL/GenBank/DDBJ databases">
        <authorList>
            <person name="Ploux O."/>
        </authorList>
    </citation>
    <scope>NUCLEOTIDE SEQUENCE [LARGE SCALE GENOMIC DNA]</scope>
    <source>
        <strain evidence="2 3">UAMH 11012</strain>
    </source>
</reference>
<dbReference type="OrthoDB" id="10577229at2759"/>
<name>A0A1L7WX27_9HELO</name>
<sequence>MKSCGVAEKHLREPVPNVEKALVEIELARKESVKGHRVFNKWMIENVWRFEIGKPTAARKMNIERKKGLSFPYYDAIEEGMTEVGEFITKSYGLRELVYDMFLVMATIPQMSDDQLPPTFRSLWEKPEEQARVAAEHYVLALWKMKAQTLFPAAASSDVFNQVFWHLNELITAALVPGSNLPLGYRESSLEERRRLSWRCTVQALVFYEDLKRTRTDWERLVMKRRRDTEDQFETILDGIEKYFERKRSQSIVLDILLPPEYCSLEKKGAMKSMRFPERRRLLERWIFNVLKPIVQWLFIKKGWRLPVRKEAGTKVDGNLFEDPPGHANPEDSKDSRIMKSEHRYFKEKENPCDGKTQLRLRSVKGGL</sequence>
<evidence type="ECO:0000313" key="2">
    <source>
        <dbReference type="EMBL" id="CZR57325.1"/>
    </source>
</evidence>
<evidence type="ECO:0000313" key="3">
    <source>
        <dbReference type="Proteomes" id="UP000184330"/>
    </source>
</evidence>
<accession>A0A1L7WX27</accession>
<gene>
    <name evidence="2" type="ORF">PAC_07214</name>
</gene>
<proteinExistence type="predicted"/>
<keyword evidence="3" id="KW-1185">Reference proteome</keyword>
<dbReference type="AlphaFoldDB" id="A0A1L7WX27"/>
<dbReference type="EMBL" id="FJOG01000009">
    <property type="protein sequence ID" value="CZR57325.1"/>
    <property type="molecule type" value="Genomic_DNA"/>
</dbReference>
<organism evidence="2 3">
    <name type="scientific">Phialocephala subalpina</name>
    <dbReference type="NCBI Taxonomy" id="576137"/>
    <lineage>
        <taxon>Eukaryota</taxon>
        <taxon>Fungi</taxon>
        <taxon>Dikarya</taxon>
        <taxon>Ascomycota</taxon>
        <taxon>Pezizomycotina</taxon>
        <taxon>Leotiomycetes</taxon>
        <taxon>Helotiales</taxon>
        <taxon>Mollisiaceae</taxon>
        <taxon>Phialocephala</taxon>
        <taxon>Phialocephala fortinii species complex</taxon>
    </lineage>
</organism>